<dbReference type="EMBL" id="FQNC01000020">
    <property type="protein sequence ID" value="SGY26739.1"/>
    <property type="molecule type" value="Genomic_DNA"/>
</dbReference>
<proteinExistence type="predicted"/>
<sequence>MLGVSAHRSDNNKITGPKYVGLTLDTLRARLFS</sequence>
<keyword evidence="2" id="KW-1185">Reference proteome</keyword>
<dbReference type="Proteomes" id="UP000249464">
    <property type="component" value="Unassembled WGS sequence"/>
</dbReference>
<dbReference type="AlphaFoldDB" id="A0A2X0P0K7"/>
<protein>
    <submittedName>
        <fullName evidence="1">BQ5605_C018g08766 protein</fullName>
    </submittedName>
</protein>
<evidence type="ECO:0000313" key="2">
    <source>
        <dbReference type="Proteomes" id="UP000249464"/>
    </source>
</evidence>
<name>A0A2X0P0K7_9BASI</name>
<organism evidence="1 2">
    <name type="scientific">Microbotryum silenes-dioicae</name>
    <dbReference type="NCBI Taxonomy" id="796604"/>
    <lineage>
        <taxon>Eukaryota</taxon>
        <taxon>Fungi</taxon>
        <taxon>Dikarya</taxon>
        <taxon>Basidiomycota</taxon>
        <taxon>Pucciniomycotina</taxon>
        <taxon>Microbotryomycetes</taxon>
        <taxon>Microbotryales</taxon>
        <taxon>Microbotryaceae</taxon>
        <taxon>Microbotryum</taxon>
    </lineage>
</organism>
<gene>
    <name evidence="1" type="primary">BQ5605_C018g08766</name>
    <name evidence="1" type="ORF">BQ5605_C018G08766</name>
</gene>
<reference evidence="1 2" key="1">
    <citation type="submission" date="2016-11" db="EMBL/GenBank/DDBJ databases">
        <authorList>
            <person name="Jaros S."/>
            <person name="Januszkiewicz K."/>
            <person name="Wedrychowicz H."/>
        </authorList>
    </citation>
    <scope>NUCLEOTIDE SEQUENCE [LARGE SCALE GENOMIC DNA]</scope>
</reference>
<evidence type="ECO:0000313" key="1">
    <source>
        <dbReference type="EMBL" id="SGY26739.1"/>
    </source>
</evidence>
<accession>A0A2X0P0K7</accession>